<dbReference type="PANTHER" id="PTHR11365:SF10">
    <property type="entry name" value="HYDANTOINASE_OXOPROLINASE"/>
    <property type="match status" value="1"/>
</dbReference>
<dbReference type="RefSeq" id="WP_067898089.1">
    <property type="nucleotide sequence ID" value="NZ_VSFG01000003.1"/>
</dbReference>
<dbReference type="InterPro" id="IPR002821">
    <property type="entry name" value="Hydantoinase_A"/>
</dbReference>
<protein>
    <submittedName>
        <fullName evidence="3">Hydantoinase/oxoprolinase family protein</fullName>
    </submittedName>
</protein>
<comment type="caution">
    <text evidence="3">The sequence shown here is derived from an EMBL/GenBank/DDBJ whole genome shotgun (WGS) entry which is preliminary data.</text>
</comment>
<dbReference type="Pfam" id="PF05378">
    <property type="entry name" value="Hydant_A_N"/>
    <property type="match status" value="1"/>
</dbReference>
<organism evidence="3 4">
    <name type="scientific">Actinomadura chibensis</name>
    <dbReference type="NCBI Taxonomy" id="392828"/>
    <lineage>
        <taxon>Bacteria</taxon>
        <taxon>Bacillati</taxon>
        <taxon>Actinomycetota</taxon>
        <taxon>Actinomycetes</taxon>
        <taxon>Streptosporangiales</taxon>
        <taxon>Thermomonosporaceae</taxon>
        <taxon>Actinomadura</taxon>
    </lineage>
</organism>
<evidence type="ECO:0000313" key="3">
    <source>
        <dbReference type="EMBL" id="TYB45581.1"/>
    </source>
</evidence>
<dbReference type="SUPFAM" id="SSF53067">
    <property type="entry name" value="Actin-like ATPase domain"/>
    <property type="match status" value="1"/>
</dbReference>
<evidence type="ECO:0000313" key="4">
    <source>
        <dbReference type="Proteomes" id="UP000323380"/>
    </source>
</evidence>
<dbReference type="STRING" id="1220554.GCA_001552135_05723"/>
<keyword evidence="4" id="KW-1185">Reference proteome</keyword>
<dbReference type="AlphaFoldDB" id="A0A5D0NNI3"/>
<sequence length="446" mass="45980">MRIGIDVGMTNTDAVLISGATVVEAVKTTTTPDVTSGIAAAIGELRRRPSFDPGAVAGVAVATPCFSLALAEARRLARTAVIRLCLPATAAAPPLIGWPGRLVRAIGGHSYLCRGGHEFDGRVISVPDPDELRRVAADLAAKRIRSVAISSVFSPGHAEFEVLAADILTSEMEGLHVSLSHEIGRTGLLERENATVVNACLRDIAERFCLDLSTALRQNGLDAALYLSRNDGTVMDVDSARSYPAAALYPRAANSLNGAACLSGLDTCTVVDAGGTTTAVGTLHRGVPREAGGGAVVAGVRTDLRVPDVRTMEDLDSVIDRIRTRSAPDPVVLVGGGSPLIGDRLGVAARVHRPEHFAVAGAVGAAIAHVGGEVDRVFAVEPGDREAVRSAASQEAIDRTVAAGADPGTVRVVEVEEFPIAGLPGNAVRVRVRAVGDLDGGTGCGC</sequence>
<dbReference type="InterPro" id="IPR008040">
    <property type="entry name" value="Hydant_A_N"/>
</dbReference>
<dbReference type="InterPro" id="IPR045079">
    <property type="entry name" value="Oxoprolinase-like"/>
</dbReference>
<feature type="domain" description="Hydantoinase/oxoprolinase N-terminal" evidence="2">
    <location>
        <begin position="2"/>
        <end position="171"/>
    </location>
</feature>
<gene>
    <name evidence="3" type="ORF">FXF69_19325</name>
</gene>
<evidence type="ECO:0000259" key="1">
    <source>
        <dbReference type="Pfam" id="PF01968"/>
    </source>
</evidence>
<dbReference type="InterPro" id="IPR043129">
    <property type="entry name" value="ATPase_NBD"/>
</dbReference>
<dbReference type="EMBL" id="VSFG01000003">
    <property type="protein sequence ID" value="TYB45581.1"/>
    <property type="molecule type" value="Genomic_DNA"/>
</dbReference>
<name>A0A5D0NNI3_9ACTN</name>
<dbReference type="GO" id="GO:0016787">
    <property type="term" value="F:hydrolase activity"/>
    <property type="evidence" value="ECO:0007669"/>
    <property type="project" value="InterPro"/>
</dbReference>
<dbReference type="PANTHER" id="PTHR11365">
    <property type="entry name" value="5-OXOPROLINASE RELATED"/>
    <property type="match status" value="1"/>
</dbReference>
<dbReference type="Pfam" id="PF01968">
    <property type="entry name" value="Hydantoinase_A"/>
    <property type="match status" value="1"/>
</dbReference>
<reference evidence="3 4" key="1">
    <citation type="submission" date="2019-08" db="EMBL/GenBank/DDBJ databases">
        <title>Actinomadura sp. nov. CYP1-5 isolated from mountain soil.</title>
        <authorList>
            <person name="Songsumanus A."/>
            <person name="Kuncharoen N."/>
            <person name="Kudo T."/>
            <person name="Yuki M."/>
            <person name="Igarashi Y."/>
            <person name="Tanasupawat S."/>
        </authorList>
    </citation>
    <scope>NUCLEOTIDE SEQUENCE [LARGE SCALE GENOMIC DNA]</scope>
    <source>
        <strain evidence="3 4">JCM 14158</strain>
    </source>
</reference>
<proteinExistence type="predicted"/>
<feature type="domain" description="Hydantoinase A/oxoprolinase" evidence="1">
    <location>
        <begin position="191"/>
        <end position="311"/>
    </location>
</feature>
<dbReference type="Proteomes" id="UP000323380">
    <property type="component" value="Unassembled WGS sequence"/>
</dbReference>
<evidence type="ECO:0000259" key="2">
    <source>
        <dbReference type="Pfam" id="PF05378"/>
    </source>
</evidence>
<accession>A0A5D0NNI3</accession>